<dbReference type="InterPro" id="IPR051761">
    <property type="entry name" value="MLP-like_ligand-binding"/>
</dbReference>
<keyword evidence="4" id="KW-1185">Reference proteome</keyword>
<evidence type="ECO:0000259" key="2">
    <source>
        <dbReference type="SMART" id="SM01037"/>
    </source>
</evidence>
<proteinExistence type="predicted"/>
<name>A0A5A7PXH9_STRAF</name>
<reference evidence="4" key="1">
    <citation type="journal article" date="2019" name="Curr. Biol.">
        <title>Genome Sequence of Striga asiatica Provides Insight into the Evolution of Plant Parasitism.</title>
        <authorList>
            <person name="Yoshida S."/>
            <person name="Kim S."/>
            <person name="Wafula E.K."/>
            <person name="Tanskanen J."/>
            <person name="Kim Y.M."/>
            <person name="Honaas L."/>
            <person name="Yang Z."/>
            <person name="Spallek T."/>
            <person name="Conn C.E."/>
            <person name="Ichihashi Y."/>
            <person name="Cheong K."/>
            <person name="Cui S."/>
            <person name="Der J.P."/>
            <person name="Gundlach H."/>
            <person name="Jiao Y."/>
            <person name="Hori C."/>
            <person name="Ishida J.K."/>
            <person name="Kasahara H."/>
            <person name="Kiba T."/>
            <person name="Kim M.S."/>
            <person name="Koo N."/>
            <person name="Laohavisit A."/>
            <person name="Lee Y.H."/>
            <person name="Lumba S."/>
            <person name="McCourt P."/>
            <person name="Mortimer J.C."/>
            <person name="Mutuku J.M."/>
            <person name="Nomura T."/>
            <person name="Sasaki-Sekimoto Y."/>
            <person name="Seto Y."/>
            <person name="Wang Y."/>
            <person name="Wakatake T."/>
            <person name="Sakakibara H."/>
            <person name="Demura T."/>
            <person name="Yamaguchi S."/>
            <person name="Yoneyama K."/>
            <person name="Manabe R.I."/>
            <person name="Nelson D.C."/>
            <person name="Schulman A.H."/>
            <person name="Timko M.P."/>
            <person name="dePamphilis C.W."/>
            <person name="Choi D."/>
            <person name="Shirasu K."/>
        </authorList>
    </citation>
    <scope>NUCLEOTIDE SEQUENCE [LARGE SCALE GENOMIC DNA]</scope>
    <source>
        <strain evidence="4">cv. UVA1</strain>
    </source>
</reference>
<dbReference type="Pfam" id="PF00407">
    <property type="entry name" value="Bet_v_1"/>
    <property type="match status" value="1"/>
</dbReference>
<evidence type="ECO:0000313" key="3">
    <source>
        <dbReference type="EMBL" id="GER37351.1"/>
    </source>
</evidence>
<dbReference type="GO" id="GO:0006952">
    <property type="term" value="P:defense response"/>
    <property type="evidence" value="ECO:0007669"/>
    <property type="project" value="InterPro"/>
</dbReference>
<accession>A0A5A7PXH9</accession>
<dbReference type="SMART" id="SM01037">
    <property type="entry name" value="Bet_v_1"/>
    <property type="match status" value="1"/>
</dbReference>
<organism evidence="3 4">
    <name type="scientific">Striga asiatica</name>
    <name type="common">Asiatic witchweed</name>
    <name type="synonym">Buchnera asiatica</name>
    <dbReference type="NCBI Taxonomy" id="4170"/>
    <lineage>
        <taxon>Eukaryota</taxon>
        <taxon>Viridiplantae</taxon>
        <taxon>Streptophyta</taxon>
        <taxon>Embryophyta</taxon>
        <taxon>Tracheophyta</taxon>
        <taxon>Spermatophyta</taxon>
        <taxon>Magnoliopsida</taxon>
        <taxon>eudicotyledons</taxon>
        <taxon>Gunneridae</taxon>
        <taxon>Pentapetalae</taxon>
        <taxon>asterids</taxon>
        <taxon>lamiids</taxon>
        <taxon>Lamiales</taxon>
        <taxon>Orobanchaceae</taxon>
        <taxon>Buchnereae</taxon>
        <taxon>Striga</taxon>
    </lineage>
</organism>
<dbReference type="OrthoDB" id="1858121at2759"/>
<evidence type="ECO:0000313" key="4">
    <source>
        <dbReference type="Proteomes" id="UP000325081"/>
    </source>
</evidence>
<dbReference type="AlphaFoldDB" id="A0A5A7PXH9"/>
<dbReference type="Proteomes" id="UP000325081">
    <property type="component" value="Unassembled WGS sequence"/>
</dbReference>
<protein>
    <submittedName>
        <fullName evidence="3">Polyketide cyclase/dehydrase and lipid transportsuperfamily protein</fullName>
    </submittedName>
</protein>
<dbReference type="InterPro" id="IPR000916">
    <property type="entry name" value="Bet_v_I/MLP"/>
</dbReference>
<dbReference type="EMBL" id="BKCP01005339">
    <property type="protein sequence ID" value="GER37351.1"/>
    <property type="molecule type" value="Genomic_DNA"/>
</dbReference>
<comment type="caution">
    <text evidence="3">The sequence shown here is derived from an EMBL/GenBank/DDBJ whole genome shotgun (WGS) entry which is preliminary data.</text>
</comment>
<gene>
    <name evidence="3" type="ORF">STAS_13748</name>
</gene>
<feature type="region of interest" description="Disordered" evidence="1">
    <location>
        <begin position="284"/>
        <end position="306"/>
    </location>
</feature>
<dbReference type="InterPro" id="IPR023393">
    <property type="entry name" value="START-like_dom_sf"/>
</dbReference>
<sequence length="306" mass="35109">MGLTGKLVSQIDIKSDGDVFHEIFRERPHHISDMSPAHIQNCDLHEGDWGKVGSVIFWNYTHDGKESVAKEIIEAIDEEKKSVTFKVIEGDLMELYKSFKLTVHVDTCGDDNLVTWTFEYEKKSEDVPDPHTLMDFCLKRRTRELPTPLLNCGTRHSTVWRKDELEVGPISPAIERKRVGRDFVGTKWATTPSPTPTSNWPKRQTEVAATSWLDGEWQGGILHGEEIIEPRWRLPNQFQYGDRFPDSREAQEHPLRCRILGVKPVEDCLRASQERDMPQLSLTLKPISQLPPLASPSSHPNHRKWS</sequence>
<dbReference type="Gene3D" id="3.30.530.20">
    <property type="match status" value="1"/>
</dbReference>
<feature type="domain" description="Bet v I/Major latex protein" evidence="2">
    <location>
        <begin position="2"/>
        <end position="152"/>
    </location>
</feature>
<dbReference type="PANTHER" id="PTHR31907">
    <property type="entry name" value="MLP-LIKE PROTEIN 423"/>
    <property type="match status" value="1"/>
</dbReference>
<dbReference type="SUPFAM" id="SSF55961">
    <property type="entry name" value="Bet v1-like"/>
    <property type="match status" value="1"/>
</dbReference>
<evidence type="ECO:0000256" key="1">
    <source>
        <dbReference type="SAM" id="MobiDB-lite"/>
    </source>
</evidence>
<dbReference type="CDD" id="cd07816">
    <property type="entry name" value="Bet_v1-like"/>
    <property type="match status" value="1"/>
</dbReference>